<protein>
    <recommendedName>
        <fullName evidence="4">Demethylmenaquinone methyltransferase</fullName>
        <ecNumber evidence="4">2.1.1.163</ecNumber>
    </recommendedName>
</protein>
<dbReference type="NCBIfam" id="TIGR01934">
    <property type="entry name" value="MenG_MenH_UbiE"/>
    <property type="match status" value="1"/>
</dbReference>
<name>B1I3N9_DESAP</name>
<evidence type="ECO:0000256" key="4">
    <source>
        <dbReference type="HAMAP-Rule" id="MF_01813"/>
    </source>
</evidence>
<dbReference type="EMBL" id="CP000860">
    <property type="protein sequence ID" value="ACA59599.1"/>
    <property type="molecule type" value="Genomic_DNA"/>
</dbReference>
<dbReference type="Proteomes" id="UP000008544">
    <property type="component" value="Chromosome"/>
</dbReference>
<dbReference type="Gene3D" id="3.40.50.150">
    <property type="entry name" value="Vaccinia Virus protein VP39"/>
    <property type="match status" value="1"/>
</dbReference>
<dbReference type="InterPro" id="IPR029063">
    <property type="entry name" value="SAM-dependent_MTases_sf"/>
</dbReference>
<dbReference type="GO" id="GO:0043770">
    <property type="term" value="F:demethylmenaquinone methyltransferase activity"/>
    <property type="evidence" value="ECO:0007669"/>
    <property type="project" value="UniProtKB-UniRule"/>
</dbReference>
<comment type="similarity">
    <text evidence="4">Belongs to the class I-like SAM-binding methyltransferase superfamily. MenG/UbiE family.</text>
</comment>
<dbReference type="Pfam" id="PF01209">
    <property type="entry name" value="Ubie_methyltran"/>
    <property type="match status" value="1"/>
</dbReference>
<proteinExistence type="inferred from homology"/>
<dbReference type="PROSITE" id="PS01183">
    <property type="entry name" value="UBIE_1"/>
    <property type="match status" value="1"/>
</dbReference>
<evidence type="ECO:0000313" key="6">
    <source>
        <dbReference type="Proteomes" id="UP000008544"/>
    </source>
</evidence>
<dbReference type="HOGENOM" id="CLU_037990_0_0_9"/>
<keyword evidence="4" id="KW-0474">Menaquinone biosynthesis</keyword>
<dbReference type="STRING" id="477974.Daud_1087"/>
<dbReference type="PANTHER" id="PTHR43591">
    <property type="entry name" value="METHYLTRANSFERASE"/>
    <property type="match status" value="1"/>
</dbReference>
<reference evidence="5" key="1">
    <citation type="submission" date="2007-10" db="EMBL/GenBank/DDBJ databases">
        <authorList>
            <consortium name="US DOE Joint Genome Institute (JGI-PGF)"/>
            <person name="Copeland A."/>
            <person name="Lucas S."/>
            <person name="Lapidus A."/>
            <person name="Barry K."/>
            <person name="Glavina del Rio T."/>
            <person name="Dalin E."/>
            <person name="Tice H."/>
            <person name="Bruce D."/>
            <person name="Pitluck S."/>
            <person name="Lowry S.R."/>
            <person name="Larimer F."/>
            <person name="Land M.L."/>
            <person name="Hauser L."/>
            <person name="Kyrpides N."/>
            <person name="Ivanova N.N."/>
            <person name="Richardson P."/>
        </authorList>
    </citation>
    <scope>NUCLEOTIDE SEQUENCE</scope>
    <source>
        <strain evidence="5">MP104C</strain>
    </source>
</reference>
<dbReference type="SUPFAM" id="SSF53335">
    <property type="entry name" value="S-adenosyl-L-methionine-dependent methyltransferases"/>
    <property type="match status" value="1"/>
</dbReference>
<dbReference type="OrthoDB" id="9808140at2"/>
<feature type="binding site" evidence="4">
    <location>
        <position position="89"/>
    </location>
    <ligand>
        <name>S-adenosyl-L-methionine</name>
        <dbReference type="ChEBI" id="CHEBI:59789"/>
    </ligand>
</feature>
<gene>
    <name evidence="4" type="primary">menG</name>
    <name evidence="5" type="ordered locus">Daud_1087</name>
</gene>
<dbReference type="PROSITE" id="PS51608">
    <property type="entry name" value="SAM_MT_UBIE"/>
    <property type="match status" value="1"/>
</dbReference>
<dbReference type="InterPro" id="IPR023576">
    <property type="entry name" value="UbiE/COQ5_MeTrFase_CS"/>
</dbReference>
<keyword evidence="5" id="KW-0830">Ubiquinone</keyword>
<keyword evidence="3 4" id="KW-0949">S-adenosyl-L-methionine</keyword>
<dbReference type="CDD" id="cd02440">
    <property type="entry name" value="AdoMet_MTases"/>
    <property type="match status" value="1"/>
</dbReference>
<comment type="pathway">
    <text evidence="4">Quinol/quinone metabolism; menaquinone biosynthesis; menaquinol from 1,4-dihydroxy-2-naphthoate: step 2/2.</text>
</comment>
<evidence type="ECO:0000256" key="3">
    <source>
        <dbReference type="ARBA" id="ARBA00022691"/>
    </source>
</evidence>
<comment type="catalytic activity">
    <reaction evidence="4">
        <text>a 2-demethylmenaquinol + S-adenosyl-L-methionine = a menaquinol + S-adenosyl-L-homocysteine + H(+)</text>
        <dbReference type="Rhea" id="RHEA:42640"/>
        <dbReference type="Rhea" id="RHEA-COMP:9539"/>
        <dbReference type="Rhea" id="RHEA-COMP:9563"/>
        <dbReference type="ChEBI" id="CHEBI:15378"/>
        <dbReference type="ChEBI" id="CHEBI:18151"/>
        <dbReference type="ChEBI" id="CHEBI:55437"/>
        <dbReference type="ChEBI" id="CHEBI:57856"/>
        <dbReference type="ChEBI" id="CHEBI:59789"/>
        <dbReference type="EC" id="2.1.1.163"/>
    </reaction>
</comment>
<dbReference type="EC" id="2.1.1.163" evidence="4"/>
<feature type="binding site" evidence="4">
    <location>
        <position position="68"/>
    </location>
    <ligand>
        <name>S-adenosyl-L-methionine</name>
        <dbReference type="ChEBI" id="CHEBI:59789"/>
    </ligand>
</feature>
<dbReference type="InterPro" id="IPR004033">
    <property type="entry name" value="UbiE/COQ5_MeTrFase"/>
</dbReference>
<dbReference type="eggNOG" id="COG2226">
    <property type="taxonomic scope" value="Bacteria"/>
</dbReference>
<keyword evidence="1 4" id="KW-0489">Methyltransferase</keyword>
<accession>B1I3N9</accession>
<keyword evidence="2 4" id="KW-0808">Transferase</keyword>
<dbReference type="HAMAP" id="MF_01813">
    <property type="entry name" value="MenG_UbiE_methyltr"/>
    <property type="match status" value="1"/>
</dbReference>
<sequence>MTGLTQEPGDSPEAKAEAVRAMFASIAHRYDLLNSVLSLNQDRYWRSCAAAACGLKPGDRALDVACGTGLLALELARLVGREGRVVGLDFCPEMLARARENLERTPLGEVVELAAGEATDLPFPDHSFDAAAIGFALRTVPDLEQTIAEMVRVVRPGGRVVSLELAKPELPVLKQAYSLYLHRVVPLIGRLGVGFSGPYDFLSASLEHFPHQAQIRDLFVRLGLVDAQYSKLTGGIVAVQAGTKPRPS</sequence>
<dbReference type="GO" id="GO:0032259">
    <property type="term" value="P:methylation"/>
    <property type="evidence" value="ECO:0007669"/>
    <property type="project" value="UniProtKB-KW"/>
</dbReference>
<dbReference type="PANTHER" id="PTHR43591:SF24">
    <property type="entry name" value="2-METHOXY-6-POLYPRENYL-1,4-BENZOQUINOL METHYLASE, MITOCHONDRIAL"/>
    <property type="match status" value="1"/>
</dbReference>
<dbReference type="KEGG" id="dau:Daud_1087"/>
<dbReference type="UniPathway" id="UPA00079">
    <property type="reaction ID" value="UER00169"/>
</dbReference>
<reference evidence="5" key="2">
    <citation type="journal article" date="2008" name="Science">
        <title>Environmental genomics reveals a single-species ecosystem deep within Earth.</title>
        <authorList>
            <person name="Chivian D."/>
            <person name="Brodie E.L."/>
            <person name="Alm E.J."/>
            <person name="Culley D.E."/>
            <person name="Dehal P.S."/>
            <person name="Desantis T.Z."/>
            <person name="Gihring T.M."/>
            <person name="Lapidus A."/>
            <person name="Lin L.H."/>
            <person name="Lowry S.R."/>
            <person name="Moser D.P."/>
            <person name="Richardson P.M."/>
            <person name="Southam G."/>
            <person name="Wanger G."/>
            <person name="Pratt L.M."/>
            <person name="Andersen G.L."/>
            <person name="Hazen T.C."/>
            <person name="Brockman F.J."/>
            <person name="Arkin A.P."/>
            <person name="Onstott T.C."/>
        </authorList>
    </citation>
    <scope>NUCLEOTIDE SEQUENCE [LARGE SCALE GENOMIC DNA]</scope>
    <source>
        <strain evidence="5">MP104C</strain>
    </source>
</reference>
<evidence type="ECO:0000256" key="1">
    <source>
        <dbReference type="ARBA" id="ARBA00022603"/>
    </source>
</evidence>
<dbReference type="AlphaFoldDB" id="B1I3N9"/>
<organism evidence="5 6">
    <name type="scientific">Desulforudis audaxviator (strain MP104C)</name>
    <dbReference type="NCBI Taxonomy" id="477974"/>
    <lineage>
        <taxon>Bacteria</taxon>
        <taxon>Bacillati</taxon>
        <taxon>Bacillota</taxon>
        <taxon>Clostridia</taxon>
        <taxon>Thermoanaerobacterales</taxon>
        <taxon>Candidatus Desulforudaceae</taxon>
        <taxon>Candidatus Desulforudis</taxon>
    </lineage>
</organism>
<keyword evidence="6" id="KW-1185">Reference proteome</keyword>
<evidence type="ECO:0000256" key="2">
    <source>
        <dbReference type="ARBA" id="ARBA00022679"/>
    </source>
</evidence>
<comment type="caution">
    <text evidence="4">Lacks conserved residue(s) required for the propagation of feature annotation.</text>
</comment>
<dbReference type="RefSeq" id="WP_012302185.1">
    <property type="nucleotide sequence ID" value="NC_010424.1"/>
</dbReference>
<evidence type="ECO:0000313" key="5">
    <source>
        <dbReference type="EMBL" id="ACA59599.1"/>
    </source>
</evidence>
<dbReference type="GO" id="GO:0009234">
    <property type="term" value="P:menaquinone biosynthetic process"/>
    <property type="evidence" value="ECO:0007669"/>
    <property type="project" value="UniProtKB-UniRule"/>
</dbReference>
<comment type="function">
    <text evidence="4">Methyltransferase required for the conversion of demethylmenaquinol (DMKH2) to menaquinol (MKH2).</text>
</comment>